<evidence type="ECO:0000256" key="4">
    <source>
        <dbReference type="ARBA" id="ARBA00023125"/>
    </source>
</evidence>
<organism evidence="8 9">
    <name type="scientific">Macrostomum lignano</name>
    <dbReference type="NCBI Taxonomy" id="282301"/>
    <lineage>
        <taxon>Eukaryota</taxon>
        <taxon>Metazoa</taxon>
        <taxon>Spiralia</taxon>
        <taxon>Lophotrochozoa</taxon>
        <taxon>Platyhelminthes</taxon>
        <taxon>Rhabditophora</taxon>
        <taxon>Macrostomorpha</taxon>
        <taxon>Macrostomida</taxon>
        <taxon>Macrostomidae</taxon>
        <taxon>Macrostomum</taxon>
    </lineage>
</organism>
<dbReference type="GO" id="GO:0008270">
    <property type="term" value="F:zinc ion binding"/>
    <property type="evidence" value="ECO:0007669"/>
    <property type="project" value="UniProtKB-KW"/>
</dbReference>
<evidence type="ECO:0000256" key="5">
    <source>
        <dbReference type="PROSITE-ProRule" id="PRU00309"/>
    </source>
</evidence>
<evidence type="ECO:0000313" key="9">
    <source>
        <dbReference type="WBParaSite" id="maker-uti_cns_0009525-snap-gene-0.2-mRNA-1"/>
    </source>
</evidence>
<dbReference type="WBParaSite" id="maker-uti_cns_0009525-snap-gene-0.2-mRNA-1">
    <property type="protein sequence ID" value="maker-uti_cns_0009525-snap-gene-0.2-mRNA-1"/>
    <property type="gene ID" value="maker-uti_cns_0009525-snap-gene-0.2"/>
</dbReference>
<name>A0A1I8I3Y8_9PLAT</name>
<keyword evidence="4 5" id="KW-0238">DNA-binding</keyword>
<dbReference type="PROSITE" id="PS50950">
    <property type="entry name" value="ZF_THAP"/>
    <property type="match status" value="1"/>
</dbReference>
<evidence type="ECO:0000256" key="2">
    <source>
        <dbReference type="ARBA" id="ARBA00022771"/>
    </source>
</evidence>
<evidence type="ECO:0000256" key="3">
    <source>
        <dbReference type="ARBA" id="ARBA00022833"/>
    </source>
</evidence>
<accession>A0A1I8I3Y8</accession>
<dbReference type="AlphaFoldDB" id="A0A1I8I3Y8"/>
<feature type="domain" description="THAP-type" evidence="7">
    <location>
        <begin position="342"/>
        <end position="420"/>
    </location>
</feature>
<keyword evidence="2 5" id="KW-0863">Zinc-finger</keyword>
<dbReference type="InterPro" id="IPR006612">
    <property type="entry name" value="THAP_Znf"/>
</dbReference>
<evidence type="ECO:0000256" key="6">
    <source>
        <dbReference type="SAM" id="MobiDB-lite"/>
    </source>
</evidence>
<reference evidence="9" key="1">
    <citation type="submission" date="2016-11" db="UniProtKB">
        <authorList>
            <consortium name="WormBaseParasite"/>
        </authorList>
    </citation>
    <scope>IDENTIFICATION</scope>
</reference>
<keyword evidence="8" id="KW-1185">Reference proteome</keyword>
<evidence type="ECO:0000259" key="7">
    <source>
        <dbReference type="PROSITE" id="PS50950"/>
    </source>
</evidence>
<keyword evidence="3" id="KW-0862">Zinc</keyword>
<feature type="region of interest" description="Disordered" evidence="6">
    <location>
        <begin position="214"/>
        <end position="233"/>
    </location>
</feature>
<protein>
    <submittedName>
        <fullName evidence="9">THAP-type domain-containing protein</fullName>
    </submittedName>
</protein>
<keyword evidence="1" id="KW-0479">Metal-binding</keyword>
<dbReference type="Proteomes" id="UP000095280">
    <property type="component" value="Unplaced"/>
</dbReference>
<dbReference type="GO" id="GO:0003677">
    <property type="term" value="F:DNA binding"/>
    <property type="evidence" value="ECO:0007669"/>
    <property type="project" value="UniProtKB-UniRule"/>
</dbReference>
<proteinExistence type="predicted"/>
<evidence type="ECO:0000313" key="8">
    <source>
        <dbReference type="Proteomes" id="UP000095280"/>
    </source>
</evidence>
<sequence>SILFGRSLVTRSPQQAAAVSEESGAVWNSRSRLRQSHHRHSLSGFGGGCIVSKIDSSRGTASLASTLCRGQPGCIDETAAKEQLVLRMLRMLIALLMMLMMLQMRLTRQSDCEGFKPSMSTKAHVTDARPAAISKLSELPPPPLPPLPAPSALSPPPPTFVGHNFDGASMTDVVELSDAAAAASASVDTVTVRVSVDSKAGVPPSRARIRRLSGRPDRRLGGSGRTSTRCPAAVASGRIDEPWPAVVHVVDFDDDFCGRPTTSSIEDIDEELVLGAELAVQLGLQSQAAVSIVQAEQAKNFGSKAARIDLFGDGGVDATDHLSFWQTRRTSSIFLLVLLASMPRKCSVVGCKSNYESERLATKVHLFPKDSVERERWKKALPNILESVTDHMGICAKHWPPDTTMVKKRRFEHQRIRLLFSMVFLRLAWSRTKV</sequence>
<evidence type="ECO:0000256" key="1">
    <source>
        <dbReference type="ARBA" id="ARBA00022723"/>
    </source>
</evidence>
<dbReference type="Pfam" id="PF05485">
    <property type="entry name" value="THAP"/>
    <property type="match status" value="1"/>
</dbReference>
<dbReference type="SUPFAM" id="SSF57716">
    <property type="entry name" value="Glucocorticoid receptor-like (DNA-binding domain)"/>
    <property type="match status" value="1"/>
</dbReference>